<name>A0A2S0KGC0_9ACTN</name>
<dbReference type="GO" id="GO:0016887">
    <property type="term" value="F:ATP hydrolysis activity"/>
    <property type="evidence" value="ECO:0007669"/>
    <property type="project" value="InterPro"/>
</dbReference>
<dbReference type="AlphaFoldDB" id="A0A2S0KGC0"/>
<dbReference type="InterPro" id="IPR049945">
    <property type="entry name" value="AAA_22"/>
</dbReference>
<sequence>MKMSTTSSWSARAIGFGMTRPSTSDARTSVKNTLVGMRRRIDRVVDEPEAHSREEYEQLPDAEREMYDARRVRWFGSGFTLSNEATTSLLRSVRAYLAMRDLEAIGSQGVCVLTGPANVGKSTSLLQLAKEAEARAYRRYSAFREDGHVPVALIEMAPGATPKGVATSLLDFFAVPYRQRDSHQVLVRQASEVIAQRRTSLLIVDEFHAVQLDGRRGDDAINTVKAIINNTGVVTVLAGIDLDVHLGSRAAEQLMARGETHRHSPFDYASEGSRRSWARLVKAFATQMSLVDGPPDLSEYADGLHAITGGRIGALRRVLGFAMLTMLEEKESTKSQEELTDRHLGIAANSTAQRQPAACKKKPA</sequence>
<feature type="domain" description="AAA+ ATPase" evidence="1">
    <location>
        <begin position="107"/>
        <end position="260"/>
    </location>
</feature>
<keyword evidence="3" id="KW-1185">Reference proteome</keyword>
<evidence type="ECO:0000313" key="3">
    <source>
        <dbReference type="Proteomes" id="UP000239814"/>
    </source>
</evidence>
<gene>
    <name evidence="2" type="ORF">C6V83_10995</name>
</gene>
<organism evidence="2 3">
    <name type="scientific">Gordonia iterans</name>
    <dbReference type="NCBI Taxonomy" id="1004901"/>
    <lineage>
        <taxon>Bacteria</taxon>
        <taxon>Bacillati</taxon>
        <taxon>Actinomycetota</taxon>
        <taxon>Actinomycetes</taxon>
        <taxon>Mycobacteriales</taxon>
        <taxon>Gordoniaceae</taxon>
        <taxon>Gordonia</taxon>
    </lineage>
</organism>
<dbReference type="Pfam" id="PF13401">
    <property type="entry name" value="AAA_22"/>
    <property type="match status" value="1"/>
</dbReference>
<dbReference type="Gene3D" id="3.40.50.300">
    <property type="entry name" value="P-loop containing nucleotide triphosphate hydrolases"/>
    <property type="match status" value="1"/>
</dbReference>
<dbReference type="SUPFAM" id="SSF52540">
    <property type="entry name" value="P-loop containing nucleoside triphosphate hydrolases"/>
    <property type="match status" value="1"/>
</dbReference>
<dbReference type="KEGG" id="git:C6V83_10995"/>
<reference evidence="2 3" key="1">
    <citation type="submission" date="2018-03" db="EMBL/GenBank/DDBJ databases">
        <title>Characteristics and genome of n-alkane degrading marine bacteria Gordonia iterans isolated from crude oil contaminated in Tae-an, South Korea.</title>
        <authorList>
            <person name="Lee S.-S."/>
            <person name="Kim H."/>
        </authorList>
    </citation>
    <scope>NUCLEOTIDE SEQUENCE [LARGE SCALE GENOMIC DNA]</scope>
    <source>
        <strain evidence="2 3">Co17</strain>
    </source>
</reference>
<dbReference type="EMBL" id="CP027433">
    <property type="protein sequence ID" value="AVM00714.1"/>
    <property type="molecule type" value="Genomic_DNA"/>
</dbReference>
<protein>
    <recommendedName>
        <fullName evidence="1">AAA+ ATPase domain-containing protein</fullName>
    </recommendedName>
</protein>
<proteinExistence type="predicted"/>
<dbReference type="SMART" id="SM00382">
    <property type="entry name" value="AAA"/>
    <property type="match status" value="1"/>
</dbReference>
<dbReference type="Proteomes" id="UP000239814">
    <property type="component" value="Chromosome"/>
</dbReference>
<evidence type="ECO:0000313" key="2">
    <source>
        <dbReference type="EMBL" id="AVM00714.1"/>
    </source>
</evidence>
<dbReference type="InterPro" id="IPR003593">
    <property type="entry name" value="AAA+_ATPase"/>
</dbReference>
<evidence type="ECO:0000259" key="1">
    <source>
        <dbReference type="SMART" id="SM00382"/>
    </source>
</evidence>
<accession>A0A2S0KGC0</accession>
<dbReference type="InterPro" id="IPR027417">
    <property type="entry name" value="P-loop_NTPase"/>
</dbReference>